<dbReference type="Gene3D" id="1.10.150.20">
    <property type="entry name" value="5' to 3' exonuclease, C-terminal subdomain"/>
    <property type="match status" value="1"/>
</dbReference>
<accession>V5SB46</accession>
<protein>
    <submittedName>
        <fullName evidence="3">Uncharacterized protein</fullName>
    </submittedName>
</protein>
<keyword evidence="4" id="KW-1185">Reference proteome</keyword>
<evidence type="ECO:0000313" key="3">
    <source>
        <dbReference type="EMBL" id="AHB48086.1"/>
    </source>
</evidence>
<dbReference type="Pfam" id="PF00882">
    <property type="entry name" value="Zn_dep_PLPC"/>
    <property type="match status" value="1"/>
</dbReference>
<dbReference type="Proteomes" id="UP000018542">
    <property type="component" value="Chromosome"/>
</dbReference>
<dbReference type="AlphaFoldDB" id="V5SB46"/>
<gene>
    <name evidence="3" type="ORF">W911_06320</name>
</gene>
<dbReference type="EMBL" id="CP006912">
    <property type="protein sequence ID" value="AHB48086.1"/>
    <property type="molecule type" value="Genomic_DNA"/>
</dbReference>
<proteinExistence type="predicted"/>
<dbReference type="OrthoDB" id="268732at2"/>
<dbReference type="InterPro" id="IPR025567">
    <property type="entry name" value="DUF4332"/>
</dbReference>
<sequence length="482" mass="52172">MSLLFRIVYAAHATGTHHKLALDALRSLENADAEGWRRLFLKHAEIYMQGAKAPDNEFKDFKNHVLHVRDNYWGGALGQSEKWYGLVVDALARGDWEEAVWSAGVLSHYVTDPVQPFHTGQSEAENSVHRAAEWSISRSYNDLRAQGLAAHGEIEVEAGQDPGWLRELVCRSAEKANVHYEKLIVHYDLHLGVTDPPAGLDDLSRTILSELVVYAASAFATVLDRALTESGATPPEVSLGLDTIMAAIKIPAKTLAKRLADAEDRRVVEAMYDELMTTGRVDATLPEDDRVIGKLYAKEVEAPRAAQQAAARATALATTKTAPVAKTSPRPLSAQTPANLRPYLALSDDIERAPSIGPRTAQRMAPLGIKTVADFLAADAATVAAGMSSRWVSASTITLWQDQCRLMLDVPGLRGTHAELLAQSGYRSGESLASADADKLCADVLAFATSSAGRRLLRDGAPPDVSRIKGWLNAASEARRAA</sequence>
<evidence type="ECO:0000313" key="4">
    <source>
        <dbReference type="Proteomes" id="UP000018542"/>
    </source>
</evidence>
<name>V5SB46_9HYPH</name>
<organism evidence="3 4">
    <name type="scientific">Hyphomicrobium nitrativorans NL23</name>
    <dbReference type="NCBI Taxonomy" id="1029756"/>
    <lineage>
        <taxon>Bacteria</taxon>
        <taxon>Pseudomonadati</taxon>
        <taxon>Pseudomonadota</taxon>
        <taxon>Alphaproteobacteria</taxon>
        <taxon>Hyphomicrobiales</taxon>
        <taxon>Hyphomicrobiaceae</taxon>
        <taxon>Hyphomicrobium</taxon>
    </lineage>
</organism>
<dbReference type="RefSeq" id="WP_023786659.1">
    <property type="nucleotide sequence ID" value="NC_022997.1"/>
</dbReference>
<dbReference type="Pfam" id="PF14229">
    <property type="entry name" value="DUF4332"/>
    <property type="match status" value="1"/>
</dbReference>
<dbReference type="PATRIC" id="fig|1029756.8.peg.1323"/>
<feature type="domain" description="DUF4332" evidence="2">
    <location>
        <begin position="354"/>
        <end position="477"/>
    </location>
</feature>
<feature type="domain" description="Phospholipase C/D" evidence="1">
    <location>
        <begin position="16"/>
        <end position="136"/>
    </location>
</feature>
<dbReference type="InterPro" id="IPR008947">
    <property type="entry name" value="PLipase_C/P1_nuclease_dom_sf"/>
</dbReference>
<reference evidence="3 4" key="1">
    <citation type="journal article" date="2014" name="Genome Announc.">
        <title>Complete Genome Sequence of Hyphomicrobium nitrativorans Strain NL23, a Denitrifying Bacterium Isolated from Biofilm of a Methanol-Fed Denitrification System Treating Seawater at the Montreal Biodome.</title>
        <authorList>
            <person name="Martineau C."/>
            <person name="Villeneuve C."/>
            <person name="Mauffrey F."/>
            <person name="Villemur R."/>
        </authorList>
    </citation>
    <scope>NUCLEOTIDE SEQUENCE [LARGE SCALE GENOMIC DNA]</scope>
    <source>
        <strain evidence="3">NL23</strain>
    </source>
</reference>
<dbReference type="CDD" id="cd10981">
    <property type="entry name" value="ZnPC_S1P1"/>
    <property type="match status" value="1"/>
</dbReference>
<dbReference type="SUPFAM" id="SSF48537">
    <property type="entry name" value="Phospholipase C/P1 nuclease"/>
    <property type="match status" value="1"/>
</dbReference>
<dbReference type="HOGENOM" id="CLU_027860_0_0_5"/>
<dbReference type="Gene3D" id="1.10.575.10">
    <property type="entry name" value="P1 Nuclease"/>
    <property type="match status" value="1"/>
</dbReference>
<dbReference type="InterPro" id="IPR029002">
    <property type="entry name" value="PLPC/GPLD1"/>
</dbReference>
<evidence type="ECO:0000259" key="1">
    <source>
        <dbReference type="Pfam" id="PF00882"/>
    </source>
</evidence>
<dbReference type="STRING" id="1029756.W911_06320"/>
<dbReference type="GO" id="GO:0016788">
    <property type="term" value="F:hydrolase activity, acting on ester bonds"/>
    <property type="evidence" value="ECO:0007669"/>
    <property type="project" value="InterPro"/>
</dbReference>
<evidence type="ECO:0000259" key="2">
    <source>
        <dbReference type="Pfam" id="PF14229"/>
    </source>
</evidence>
<dbReference type="KEGG" id="hni:W911_06320"/>